<dbReference type="EMBL" id="VDEP01000203">
    <property type="protein sequence ID" value="KAA1124520.1"/>
    <property type="molecule type" value="Genomic_DNA"/>
</dbReference>
<name>A0A5B0RFK0_PUCGR</name>
<dbReference type="AlphaFoldDB" id="A0A5B0RFK0"/>
<dbReference type="InterPro" id="IPR019183">
    <property type="entry name" value="NAA25_NatB_aux_su"/>
</dbReference>
<accession>A0A5B0RFK0</accession>
<dbReference type="PANTHER" id="PTHR22767:SF3">
    <property type="entry name" value="N-ALPHA-ACETYLTRANSFERASE 25, NATB AUXILIARY SUBUNIT"/>
    <property type="match status" value="1"/>
</dbReference>
<comment type="similarity">
    <text evidence="1">Belongs to the MDM20/NAA25 family.</text>
</comment>
<organism evidence="2 3">
    <name type="scientific">Puccinia graminis f. sp. tritici</name>
    <dbReference type="NCBI Taxonomy" id="56615"/>
    <lineage>
        <taxon>Eukaryota</taxon>
        <taxon>Fungi</taxon>
        <taxon>Dikarya</taxon>
        <taxon>Basidiomycota</taxon>
        <taxon>Pucciniomycotina</taxon>
        <taxon>Pucciniomycetes</taxon>
        <taxon>Pucciniales</taxon>
        <taxon>Pucciniaceae</taxon>
        <taxon>Puccinia</taxon>
    </lineage>
</organism>
<evidence type="ECO:0000313" key="2">
    <source>
        <dbReference type="EMBL" id="KAA1124520.1"/>
    </source>
</evidence>
<sequence>MDTFLSLAGLGKLKDQQQIALKLHKAFPNETLYLNWALLPMLLQAPNRCNGHAGTRSPISVSIAHRCLQTLLDQCIKLNNQPSHPPELEDPNNLWMVLKVLEMVGQSHPEDDHSKILGIGKLKYPESLFQPSSTSDQLDTATASSGAEASTISQLASLSVESSPVRARLIESRRPENPEYISLAREDYFKIFDSSLGQMMRIKYLNLELMWRQRAVEWANPTGLKELIARMKQRLESDDHNWSTMTTLNQSASNLLRLEEEAGVNEYNLIDTLYLELNVKQQAEKCSDRGYALARVDLRCRVRDPSLSELKKDFHPLSDNLDKVVFAYYDQFGEKICCFDDLVPYLKLLTADEANKLGAALCQTSRSESDQCSSSCEASLRKQINLEKILRSISLPPRDQHAAEATRLMRSYFKYLPLGNDLPTTTLQPADGMAILAAQALIEDWEGLNGSVANLYAAIYILEECLAKSPAQYQARSLLIRLHRLIGNLPRSLNLFVGFGIKHIQYDTLSHLGLDRSSIFFSHHFLPSGEEDEQSKPLRVLDLIEYPASFYEYIESDTSTWINNCYMSGNYIKVEDLSFFKRQINVSLQRKVLRMERIRLLLFEKTRLSLSTSKKNGTTRMRSESDDGTPIWDVDEVEMNLFEVLQDCQSTIDNRDFTVIPDCRSWSSSGTCHQTSLGPMLGNRWLWILSTTYARIITPQLKFLDHPSLSQPDFFSECSSFEVDLYQYSKTLSTLLGSAQPNLLDSQSQSLVDFFQRRNDEVEALSKPSTDLSGRPVPPCQLLAIIHSVYEVRGSASHSNVRVSLTSLVSQGLCLFEFAHEQYICNSSPSKGNKVVNKTLKATKTKIISQLKTLDVLIQKILDQMDGEFEETNGSPTPAKCLFASPQIQFPCREDPSHDFGTDARWKESLLKIYQDQRGTLAGWHSLIKLFL</sequence>
<reference evidence="2 3" key="1">
    <citation type="submission" date="2019-05" db="EMBL/GenBank/DDBJ databases">
        <title>Emergence of the Ug99 lineage of the wheat stem rust pathogen through somatic hybridization.</title>
        <authorList>
            <person name="Li F."/>
            <person name="Upadhyaya N.M."/>
            <person name="Sperschneider J."/>
            <person name="Matny O."/>
            <person name="Nguyen-Phuc H."/>
            <person name="Mago R."/>
            <person name="Raley C."/>
            <person name="Miller M.E."/>
            <person name="Silverstein K.A.T."/>
            <person name="Henningsen E."/>
            <person name="Hirsch C.D."/>
            <person name="Visser B."/>
            <person name="Pretorius Z.A."/>
            <person name="Steffenson B.J."/>
            <person name="Schwessinger B."/>
            <person name="Dodds P.N."/>
            <person name="Figueroa M."/>
        </authorList>
    </citation>
    <scope>NUCLEOTIDE SEQUENCE [LARGE SCALE GENOMIC DNA]</scope>
    <source>
        <strain evidence="2 3">Ug99</strain>
    </source>
</reference>
<evidence type="ECO:0000256" key="1">
    <source>
        <dbReference type="ARBA" id="ARBA00006298"/>
    </source>
</evidence>
<dbReference type="Proteomes" id="UP000325313">
    <property type="component" value="Unassembled WGS sequence"/>
</dbReference>
<comment type="caution">
    <text evidence="2">The sequence shown here is derived from an EMBL/GenBank/DDBJ whole genome shotgun (WGS) entry which is preliminary data.</text>
</comment>
<dbReference type="Pfam" id="PF09797">
    <property type="entry name" value="NatB_MDM20"/>
    <property type="match status" value="1"/>
</dbReference>
<dbReference type="PANTHER" id="PTHR22767">
    <property type="entry name" value="N-TERMINAL ACETYLTRANSFERASE-RELATED"/>
    <property type="match status" value="1"/>
</dbReference>
<dbReference type="GO" id="GO:0031416">
    <property type="term" value="C:NatB complex"/>
    <property type="evidence" value="ECO:0007669"/>
    <property type="project" value="TreeGrafter"/>
</dbReference>
<evidence type="ECO:0000313" key="3">
    <source>
        <dbReference type="Proteomes" id="UP000325313"/>
    </source>
</evidence>
<proteinExistence type="inferred from homology"/>
<protein>
    <submittedName>
        <fullName evidence="2">Uncharacterized protein</fullName>
    </submittedName>
</protein>
<gene>
    <name evidence="2" type="ORF">PGTUg99_006457</name>
</gene>